<dbReference type="PROSITE" id="PS50932">
    <property type="entry name" value="HTH_LACI_2"/>
    <property type="match status" value="1"/>
</dbReference>
<evidence type="ECO:0000313" key="6">
    <source>
        <dbReference type="Proteomes" id="UP000001477"/>
    </source>
</evidence>
<dbReference type="Gene3D" id="3.40.50.2300">
    <property type="match status" value="2"/>
</dbReference>
<dbReference type="InterPro" id="IPR010982">
    <property type="entry name" value="Lambda_DNA-bd_dom_sf"/>
</dbReference>
<accession>C4ZHD1</accession>
<dbReference type="PRINTS" id="PR00036">
    <property type="entry name" value="HTHLACI"/>
</dbReference>
<dbReference type="CDD" id="cd06267">
    <property type="entry name" value="PBP1_LacI_sugar_binding-like"/>
    <property type="match status" value="1"/>
</dbReference>
<dbReference type="Pfam" id="PF00356">
    <property type="entry name" value="LacI"/>
    <property type="match status" value="1"/>
</dbReference>
<dbReference type="Gene3D" id="1.10.260.40">
    <property type="entry name" value="lambda repressor-like DNA-binding domains"/>
    <property type="match status" value="1"/>
</dbReference>
<evidence type="ECO:0000259" key="4">
    <source>
        <dbReference type="PROSITE" id="PS50932"/>
    </source>
</evidence>
<feature type="domain" description="HTH lacI-type" evidence="4">
    <location>
        <begin position="26"/>
        <end position="80"/>
    </location>
</feature>
<gene>
    <name evidence="5" type="ordered locus">EUBREC_1181</name>
</gene>
<dbReference type="GO" id="GO:0003700">
    <property type="term" value="F:DNA-binding transcription factor activity"/>
    <property type="evidence" value="ECO:0007669"/>
    <property type="project" value="TreeGrafter"/>
</dbReference>
<dbReference type="KEGG" id="ere:EUBREC_1181"/>
<dbReference type="GO" id="GO:0000976">
    <property type="term" value="F:transcription cis-regulatory region binding"/>
    <property type="evidence" value="ECO:0007669"/>
    <property type="project" value="TreeGrafter"/>
</dbReference>
<dbReference type="Proteomes" id="UP000001477">
    <property type="component" value="Chromosome"/>
</dbReference>
<dbReference type="PaxDb" id="515619-EUBREC_1181"/>
<dbReference type="SUPFAM" id="SSF53822">
    <property type="entry name" value="Periplasmic binding protein-like I"/>
    <property type="match status" value="1"/>
</dbReference>
<evidence type="ECO:0000256" key="3">
    <source>
        <dbReference type="ARBA" id="ARBA00023163"/>
    </source>
</evidence>
<sequence length="362" mass="40179">MIDFVRKPLYYIFKFIHFFRRYFMSVTINDVANEAGVSKSTVSKVLNHWTTISPATVEKVHAAIEKLHYTPNSRAVSFAKGATSNIVYLTNLEKDTAYRNPHMFDIMCGVHHTLSENNYSLTLVNTSEEHYPGEKVSEVITSGSSDGLIIHGSAINKEIANLILDAGFPHIIIGHPSFESRLCWVDTNHALAGEYAAAHMIACGYTDVAFIGERKTDYISAQRQKGFMAGMLDRGFHIPAARIGNTDSSYQHAYSVTSDMLTQPVPPRAIVCENNTLALGVIQAVKDRQLSIPDDIAILTFDVYPYSSIIDPQLTIVDINVYDTGVQAGSMMIRKLQNPELLIQSYTTLPVIIQGESTRPLT</sequence>
<proteinExistence type="predicted"/>
<dbReference type="CDD" id="cd01392">
    <property type="entry name" value="HTH_LacI"/>
    <property type="match status" value="1"/>
</dbReference>
<dbReference type="PANTHER" id="PTHR30146:SF109">
    <property type="entry name" value="HTH-TYPE TRANSCRIPTIONAL REGULATOR GALS"/>
    <property type="match status" value="1"/>
</dbReference>
<dbReference type="AlphaFoldDB" id="C4ZHD1"/>
<dbReference type="HOGENOM" id="CLU_037628_6_1_9"/>
<dbReference type="InterPro" id="IPR000843">
    <property type="entry name" value="HTH_LacI"/>
</dbReference>
<dbReference type="PROSITE" id="PS00356">
    <property type="entry name" value="HTH_LACI_1"/>
    <property type="match status" value="1"/>
</dbReference>
<reference evidence="5 6" key="1">
    <citation type="journal article" date="2009" name="Proc. Natl. Acad. Sci. U.S.A.">
        <title>Characterizing a model human gut microbiota composed of members of its two dominant bacterial phyla.</title>
        <authorList>
            <person name="Mahowald M.A."/>
            <person name="Rey F.E."/>
            <person name="Seedorf H."/>
            <person name="Turnbaugh P.J."/>
            <person name="Fulton R.S."/>
            <person name="Wollam A."/>
            <person name="Shah N."/>
            <person name="Wang C."/>
            <person name="Magrini V."/>
            <person name="Wilson R.K."/>
            <person name="Cantarel B.L."/>
            <person name="Coutinho P.M."/>
            <person name="Henrissat B."/>
            <person name="Crock L.W."/>
            <person name="Russell A."/>
            <person name="Verberkmoes N.C."/>
            <person name="Hettich R.L."/>
            <person name="Gordon J.I."/>
        </authorList>
    </citation>
    <scope>NUCLEOTIDE SEQUENCE [LARGE SCALE GENOMIC DNA]</scope>
    <source>
        <strain evidence="6">ATCC 33656 / DSM 3377 / JCM 17463 / KCTC 5835 / LMG 30912 / VPI 0990</strain>
    </source>
</reference>
<dbReference type="STRING" id="515619.EUBREC_1181"/>
<dbReference type="PANTHER" id="PTHR30146">
    <property type="entry name" value="LACI-RELATED TRANSCRIPTIONAL REPRESSOR"/>
    <property type="match status" value="1"/>
</dbReference>
<evidence type="ECO:0000313" key="5">
    <source>
        <dbReference type="EMBL" id="ACR74943.1"/>
    </source>
</evidence>
<evidence type="ECO:0000256" key="2">
    <source>
        <dbReference type="ARBA" id="ARBA00023125"/>
    </source>
</evidence>
<name>C4ZHD1_AGARV</name>
<protein>
    <submittedName>
        <fullName evidence="5">Alanine racemase</fullName>
    </submittedName>
</protein>
<dbReference type="SMART" id="SM00354">
    <property type="entry name" value="HTH_LACI"/>
    <property type="match status" value="1"/>
</dbReference>
<dbReference type="Pfam" id="PF13377">
    <property type="entry name" value="Peripla_BP_3"/>
    <property type="match status" value="1"/>
</dbReference>
<keyword evidence="3" id="KW-0804">Transcription</keyword>
<organism evidence="5 6">
    <name type="scientific">Agathobacter rectalis (strain ATCC 33656 / DSM 3377 / JCM 17463 / KCTC 5835 / VPI 0990)</name>
    <name type="common">Eubacterium rectale</name>
    <dbReference type="NCBI Taxonomy" id="515619"/>
    <lineage>
        <taxon>Bacteria</taxon>
        <taxon>Bacillati</taxon>
        <taxon>Bacillota</taxon>
        <taxon>Clostridia</taxon>
        <taxon>Lachnospirales</taxon>
        <taxon>Lachnospiraceae</taxon>
        <taxon>Agathobacter</taxon>
    </lineage>
</organism>
<keyword evidence="1" id="KW-0805">Transcription regulation</keyword>
<dbReference type="SUPFAM" id="SSF47413">
    <property type="entry name" value="lambda repressor-like DNA-binding domains"/>
    <property type="match status" value="1"/>
</dbReference>
<dbReference type="InterPro" id="IPR028082">
    <property type="entry name" value="Peripla_BP_I"/>
</dbReference>
<keyword evidence="2" id="KW-0238">DNA-binding</keyword>
<dbReference type="InterPro" id="IPR046335">
    <property type="entry name" value="LacI/GalR-like_sensor"/>
</dbReference>
<evidence type="ECO:0000256" key="1">
    <source>
        <dbReference type="ARBA" id="ARBA00023015"/>
    </source>
</evidence>
<dbReference type="EMBL" id="CP001107">
    <property type="protein sequence ID" value="ACR74943.1"/>
    <property type="molecule type" value="Genomic_DNA"/>
</dbReference>